<dbReference type="KEGG" id="hsw:Hsw_3278"/>
<organism evidence="1 2">
    <name type="scientific">Hymenobacter swuensis DY53</name>
    <dbReference type="NCBI Taxonomy" id="1227739"/>
    <lineage>
        <taxon>Bacteria</taxon>
        <taxon>Pseudomonadati</taxon>
        <taxon>Bacteroidota</taxon>
        <taxon>Cytophagia</taxon>
        <taxon>Cytophagales</taxon>
        <taxon>Hymenobacteraceae</taxon>
        <taxon>Hymenobacter</taxon>
    </lineage>
</organism>
<proteinExistence type="predicted"/>
<name>W8F1S8_9BACT</name>
<dbReference type="HOGENOM" id="CLU_2898107_0_0_10"/>
<dbReference type="AlphaFoldDB" id="W8F1S8"/>
<gene>
    <name evidence="1" type="ORF">Hsw_3278</name>
</gene>
<dbReference type="EMBL" id="CP007145">
    <property type="protein sequence ID" value="AHJ98873.1"/>
    <property type="molecule type" value="Genomic_DNA"/>
</dbReference>
<evidence type="ECO:0000313" key="1">
    <source>
        <dbReference type="EMBL" id="AHJ98873.1"/>
    </source>
</evidence>
<dbReference type="Proteomes" id="UP000019423">
    <property type="component" value="Chromosome"/>
</dbReference>
<sequence length="62" mass="6778">MAQKALRQQRSTTGQVTGLYRSSQNKVVTALLYGTFFALVHTGKIYIFNNLYTAASFGTSGV</sequence>
<accession>W8F1S8</accession>
<reference evidence="1 2" key="1">
    <citation type="submission" date="2014-01" db="EMBL/GenBank/DDBJ databases">
        <title>Complete genome sequence of ionizing-radiation resistance bacterium Hymenobacter swuensis DY53.</title>
        <authorList>
            <person name="Jung J.-H."/>
            <person name="Jeong S.-W."/>
            <person name="Joe M.-H."/>
            <person name="Cho y.-j."/>
            <person name="Kim M.-K."/>
            <person name="Lim S.-Y."/>
        </authorList>
    </citation>
    <scope>NUCLEOTIDE SEQUENCE [LARGE SCALE GENOMIC DNA]</scope>
    <source>
        <strain evidence="1 2">DY53</strain>
    </source>
</reference>
<protein>
    <submittedName>
        <fullName evidence="1">Uncharacterized protein</fullName>
    </submittedName>
</protein>
<keyword evidence="2" id="KW-1185">Reference proteome</keyword>
<evidence type="ECO:0000313" key="2">
    <source>
        <dbReference type="Proteomes" id="UP000019423"/>
    </source>
</evidence>